<dbReference type="Proteomes" id="UP000249134">
    <property type="component" value="Chromosome 1"/>
</dbReference>
<feature type="transmembrane region" description="Helical" evidence="3">
    <location>
        <begin position="6"/>
        <end position="25"/>
    </location>
</feature>
<dbReference type="InterPro" id="IPR042000">
    <property type="entry name" value="Sortase_D_2"/>
</dbReference>
<dbReference type="SUPFAM" id="SSF63817">
    <property type="entry name" value="Sortase"/>
    <property type="match status" value="1"/>
</dbReference>
<evidence type="ECO:0000313" key="5">
    <source>
        <dbReference type="Proteomes" id="UP000249134"/>
    </source>
</evidence>
<dbReference type="GO" id="GO:0016787">
    <property type="term" value="F:hydrolase activity"/>
    <property type="evidence" value="ECO:0007669"/>
    <property type="project" value="UniProtKB-KW"/>
</dbReference>
<dbReference type="Gene3D" id="2.40.260.10">
    <property type="entry name" value="Sortase"/>
    <property type="match status" value="1"/>
</dbReference>
<accession>A0A2X4WKF8</accession>
<feature type="active site" description="Acyl-thioester intermediate" evidence="2">
    <location>
        <position position="178"/>
    </location>
</feature>
<evidence type="ECO:0000256" key="1">
    <source>
        <dbReference type="ARBA" id="ARBA00022801"/>
    </source>
</evidence>
<dbReference type="InterPro" id="IPR005754">
    <property type="entry name" value="Sortase"/>
</dbReference>
<dbReference type="EMBL" id="LS483476">
    <property type="protein sequence ID" value="SQI63413.1"/>
    <property type="molecule type" value="Genomic_DNA"/>
</dbReference>
<keyword evidence="1" id="KW-0378">Hydrolase</keyword>
<evidence type="ECO:0000256" key="3">
    <source>
        <dbReference type="SAM" id="Phobius"/>
    </source>
</evidence>
<dbReference type="NCBIfam" id="TIGR01076">
    <property type="entry name" value="sortase_fam"/>
    <property type="match status" value="1"/>
</dbReference>
<organism evidence="4 5">
    <name type="scientific">Lederbergia lenta</name>
    <name type="common">Bacillus lentus</name>
    <dbReference type="NCBI Taxonomy" id="1467"/>
    <lineage>
        <taxon>Bacteria</taxon>
        <taxon>Bacillati</taxon>
        <taxon>Bacillota</taxon>
        <taxon>Bacilli</taxon>
        <taxon>Bacillales</taxon>
        <taxon>Bacillaceae</taxon>
        <taxon>Lederbergia</taxon>
    </lineage>
</organism>
<dbReference type="CDD" id="cd06166">
    <property type="entry name" value="Sortase_D_2"/>
    <property type="match status" value="1"/>
</dbReference>
<dbReference type="RefSeq" id="WP_066145675.1">
    <property type="nucleotide sequence ID" value="NZ_CBCSGM010000009.1"/>
</dbReference>
<dbReference type="InterPro" id="IPR023365">
    <property type="entry name" value="Sortase_dom-sf"/>
</dbReference>
<evidence type="ECO:0000256" key="2">
    <source>
        <dbReference type="PIRSR" id="PIRSR605754-1"/>
    </source>
</evidence>
<keyword evidence="5" id="KW-1185">Reference proteome</keyword>
<dbReference type="AlphaFoldDB" id="A0A2X4WKF8"/>
<feature type="active site" description="Proton donor/acceptor" evidence="2">
    <location>
        <position position="116"/>
    </location>
</feature>
<dbReference type="KEGG" id="blen:NCTC4824_04108"/>
<evidence type="ECO:0000313" key="4">
    <source>
        <dbReference type="EMBL" id="SQI63413.1"/>
    </source>
</evidence>
<sequence>MKNTKFMIGIVFSLAGLTFILFPLYQEWQQGKELRALEDALSLISESNGADVDLSAIEDLSLTEDQLKGVLELEIPTIGLKQKVLEETTEDNLNIALTQIKREQVPGFGNFTIAGHRGYRDKRHFSRLPKVKVGEKVYLYVGNKTFVYEVTSSSKIEPTAVETLDDREDKNEITLITCTVTGSDRIAVKGELIETIED</sequence>
<reference evidence="4 5" key="1">
    <citation type="submission" date="2018-06" db="EMBL/GenBank/DDBJ databases">
        <authorList>
            <consortium name="Pathogen Informatics"/>
            <person name="Doyle S."/>
        </authorList>
    </citation>
    <scope>NUCLEOTIDE SEQUENCE [LARGE SCALE GENOMIC DNA]</scope>
    <source>
        <strain evidence="4 5">NCTC4824</strain>
    </source>
</reference>
<dbReference type="STRING" id="1348624.GCA_001591545_03688"/>
<keyword evidence="3" id="KW-0812">Transmembrane</keyword>
<keyword evidence="3" id="KW-1133">Transmembrane helix</keyword>
<keyword evidence="3" id="KW-0472">Membrane</keyword>
<gene>
    <name evidence="4" type="ORF">NCTC4824_04108</name>
</gene>
<dbReference type="Pfam" id="PF04203">
    <property type="entry name" value="Sortase"/>
    <property type="match status" value="1"/>
</dbReference>
<protein>
    <submittedName>
        <fullName evidence="4">Sortase</fullName>
    </submittedName>
</protein>
<proteinExistence type="predicted"/>
<name>A0A2X4WKF8_LEDLE</name>